<keyword evidence="3" id="KW-0998">Cell outer membrane</keyword>
<evidence type="ECO:0000256" key="3">
    <source>
        <dbReference type="ARBA" id="ARBA00023237"/>
    </source>
</evidence>
<evidence type="ECO:0008006" key="7">
    <source>
        <dbReference type="Google" id="ProtNLM"/>
    </source>
</evidence>
<accession>A0ABV4CTI6</accession>
<dbReference type="InterPro" id="IPR036942">
    <property type="entry name" value="Beta-barrel_TonB_sf"/>
</dbReference>
<sequence>MKRFVYITILGAALAMPGAMTADDLNKEITVEKDIVPQEREASRLNRLPQLSLSPVQAKKLSWTDRAIAAPVTNDISVLAPASYAASIARSPYRGYIDLGYFPAMQLGLSAGYRFIDSDATRLGAWLQYDGSQYKRENVLGNKLSYRDHSGALGLSLTNDFEDIGTLKARLSYGMSTFNFPTLEDKGLSQSTNRVDFGLGWHSTLGAFSYNIGLDYNYFGFSKAVNDELPGLKALNENTARLSLGGLYSFDEFNNVGLDLTGAVNGVNDFAGIGSHTFAYIQASPYYLNRGKNYSVRLGIEFDYIKGLENKTRIYPDVRLDWSPSSSFALYARFYGGNPNLNSASELFDQNHYINPSMSFGPSWDKYTGRLGFIVGPFAGASFEIWGGYGKVSSLPLPALVDENTSISAMGYYATFNMTSVNYGIAFNYTYRDLAKLRLSYEGAPQDIDKGYALWLDRARNVFDATVTVTPVKALDLELAYRLRSGRSVYALDLSEENPFDHIAYTKVGLGNAGSLDFGAAYRITPQFSVWARGENLLNGKWQEVYGIPNKGITGLIGIGYKF</sequence>
<gene>
    <name evidence="5" type="ORF">AAK873_03590</name>
</gene>
<feature type="signal peptide" evidence="4">
    <location>
        <begin position="1"/>
        <end position="22"/>
    </location>
</feature>
<keyword evidence="4" id="KW-0732">Signal</keyword>
<evidence type="ECO:0000256" key="2">
    <source>
        <dbReference type="ARBA" id="ARBA00023136"/>
    </source>
</evidence>
<proteinExistence type="predicted"/>
<evidence type="ECO:0000256" key="1">
    <source>
        <dbReference type="ARBA" id="ARBA00004442"/>
    </source>
</evidence>
<reference evidence="5 6" key="1">
    <citation type="submission" date="2024-03" db="EMBL/GenBank/DDBJ databases">
        <title>Mouse gut bacterial collection (mGBC) of GemPharmatech.</title>
        <authorList>
            <person name="He Y."/>
            <person name="Dong L."/>
            <person name="Wu D."/>
            <person name="Gao X."/>
            <person name="Lin Z."/>
        </authorList>
    </citation>
    <scope>NUCLEOTIDE SEQUENCE [LARGE SCALE GENOMIC DNA]</scope>
    <source>
        <strain evidence="5 6">54-13</strain>
    </source>
</reference>
<keyword evidence="2" id="KW-0472">Membrane</keyword>
<feature type="chain" id="PRO_5045336025" description="TonB-dependent receptor" evidence="4">
    <location>
        <begin position="23"/>
        <end position="563"/>
    </location>
</feature>
<evidence type="ECO:0000313" key="5">
    <source>
        <dbReference type="EMBL" id="MEY8244703.1"/>
    </source>
</evidence>
<keyword evidence="6" id="KW-1185">Reference proteome</keyword>
<protein>
    <recommendedName>
        <fullName evidence="7">TonB-dependent receptor</fullName>
    </recommendedName>
</protein>
<evidence type="ECO:0000313" key="6">
    <source>
        <dbReference type="Proteomes" id="UP001565200"/>
    </source>
</evidence>
<evidence type="ECO:0000256" key="4">
    <source>
        <dbReference type="SAM" id="SignalP"/>
    </source>
</evidence>
<dbReference type="SUPFAM" id="SSF56935">
    <property type="entry name" value="Porins"/>
    <property type="match status" value="1"/>
</dbReference>
<organism evidence="5 6">
    <name type="scientific">Heminiphilus faecis</name>
    <dbReference type="NCBI Taxonomy" id="2601703"/>
    <lineage>
        <taxon>Bacteria</taxon>
        <taxon>Pseudomonadati</taxon>
        <taxon>Bacteroidota</taxon>
        <taxon>Bacteroidia</taxon>
        <taxon>Bacteroidales</taxon>
        <taxon>Muribaculaceae</taxon>
        <taxon>Heminiphilus</taxon>
    </lineage>
</organism>
<dbReference type="Proteomes" id="UP001565200">
    <property type="component" value="Unassembled WGS sequence"/>
</dbReference>
<comment type="subcellular location">
    <subcellularLocation>
        <location evidence="1">Cell outer membrane</location>
    </subcellularLocation>
</comment>
<dbReference type="Gene3D" id="2.40.170.20">
    <property type="entry name" value="TonB-dependent receptor, beta-barrel domain"/>
    <property type="match status" value="1"/>
</dbReference>
<dbReference type="RefSeq" id="WP_148464544.1">
    <property type="nucleotide sequence ID" value="NZ_JBCLPP010000007.1"/>
</dbReference>
<dbReference type="EMBL" id="JBCLPP010000007">
    <property type="protein sequence ID" value="MEY8244703.1"/>
    <property type="molecule type" value="Genomic_DNA"/>
</dbReference>
<name>A0ABV4CTI6_9BACT</name>
<comment type="caution">
    <text evidence="5">The sequence shown here is derived from an EMBL/GenBank/DDBJ whole genome shotgun (WGS) entry which is preliminary data.</text>
</comment>